<proteinExistence type="predicted"/>
<evidence type="ECO:0000313" key="2">
    <source>
        <dbReference type="Proteomes" id="UP000829447"/>
    </source>
</evidence>
<keyword evidence="2" id="KW-1185">Reference proteome</keyword>
<accession>A0ACC5WEJ9</accession>
<name>A0ACC5WEJ9_PANGG</name>
<evidence type="ECO:0000313" key="1">
    <source>
        <dbReference type="EMBL" id="MCI4377270.1"/>
    </source>
</evidence>
<dbReference type="EMBL" id="CM040457">
    <property type="protein sequence ID" value="MCI4377270.1"/>
    <property type="molecule type" value="Genomic_DNA"/>
</dbReference>
<comment type="caution">
    <text evidence="1">The sequence shown here is derived from an EMBL/GenBank/DDBJ whole genome shotgun (WGS) entry which is preliminary data.</text>
</comment>
<organism evidence="1 2">
    <name type="scientific">Pangasianodon gigas</name>
    <name type="common">Mekong giant catfish</name>
    <name type="synonym">Pangasius gigas</name>
    <dbReference type="NCBI Taxonomy" id="30993"/>
    <lineage>
        <taxon>Eukaryota</taxon>
        <taxon>Metazoa</taxon>
        <taxon>Chordata</taxon>
        <taxon>Craniata</taxon>
        <taxon>Vertebrata</taxon>
        <taxon>Euteleostomi</taxon>
        <taxon>Actinopterygii</taxon>
        <taxon>Neopterygii</taxon>
        <taxon>Teleostei</taxon>
        <taxon>Ostariophysi</taxon>
        <taxon>Siluriformes</taxon>
        <taxon>Pangasiidae</taxon>
        <taxon>Pangasianodon</taxon>
    </lineage>
</organism>
<protein>
    <submittedName>
        <fullName evidence="1">Uncharacterized protein</fullName>
    </submittedName>
</protein>
<gene>
    <name evidence="1" type="ORF">PGIGA_G00201720</name>
</gene>
<dbReference type="Proteomes" id="UP000829447">
    <property type="component" value="Linkage Group LG4"/>
</dbReference>
<sequence length="474" mass="51447">MCHTTIKGLITSSEMEARIGLRVSKGKQTQRTSSATLEISPGSVHSCPTEGPSKRGNCSTLRFAAMLPTAALCLSLVSMVSTSTSQQPLTSGDPQQKSFSSLSHPSWSLGLEVYRALRSEGSHINTLISPVLLANSLSALSHTAKGATARQLQELLKTNKDEKQAEKSSSSPLKSMRKANGTSYVLHGSSAIFSKQVPTLESSFLEELQAQFELDHVALGAGDKQGDMEKLSSWAKSGMGGVKEMPLNEGPDAKEGALILASALHFKGFWDHGFDKENEDLRSFLGTKYTKVHMMHRAGVYHHYEDIENMVQVLELGLWGGKASMVLLLPFHVESLARLERVLTLEQLEKWLGKLSSMSMALSLPRVNVSSTLSLQKQLVALGVVDAWDQKVADFSGLGKGKLHLGDVLHWASLELVSDSGSKDGIDEDQHVEKPKRFYADHSFIILVKDNSTGALLMLGALDLAEGATLHDEL</sequence>
<reference evidence="1 2" key="1">
    <citation type="journal article" date="2022" name="bioRxiv">
        <title>An ancient truncated duplication of the anti-Mullerian hormone receptor type 2 gene is a potential conserved master sex determinant in the Pangasiidae catfish family.</title>
        <authorList>
            <person name="Wen M."/>
            <person name="Pan Q."/>
            <person name="Jouanno E."/>
            <person name="Montfort J."/>
            <person name="Zahm M."/>
            <person name="Cabau C."/>
            <person name="Klopp C."/>
            <person name="Iampietro C."/>
            <person name="Roques C."/>
            <person name="Bouchez O."/>
            <person name="Castinel A."/>
            <person name="Donnadieu C."/>
            <person name="Parrinello H."/>
            <person name="Poncet C."/>
            <person name="Belmonte E."/>
            <person name="Gautier V."/>
            <person name="Avarre J.-C."/>
            <person name="Dugue R."/>
            <person name="Gustiano R."/>
            <person name="Ha T.T.T."/>
            <person name="Campet M."/>
            <person name="Sriphairoj K."/>
            <person name="Ribolli J."/>
            <person name="de Almeida F.L."/>
            <person name="Desvignes T."/>
            <person name="Postlethwait J.H."/>
            <person name="Bucao C.F."/>
            <person name="Robinson-Rechavi M."/>
            <person name="Bobe J."/>
            <person name="Herpin A."/>
            <person name="Guiguen Y."/>
        </authorList>
    </citation>
    <scope>NUCLEOTIDE SEQUENCE [LARGE SCALE GENOMIC DNA]</scope>
    <source>
        <strain evidence="1">YG-Dec2019</strain>
    </source>
</reference>